<accession>A0A450UP87</accession>
<evidence type="ECO:0000313" key="1">
    <source>
        <dbReference type="EMBL" id="VFJ94337.1"/>
    </source>
</evidence>
<reference evidence="1" key="1">
    <citation type="submission" date="2019-02" db="EMBL/GenBank/DDBJ databases">
        <authorList>
            <person name="Gruber-Vodicka R. H."/>
            <person name="Seah K. B. B."/>
        </authorList>
    </citation>
    <scope>NUCLEOTIDE SEQUENCE</scope>
    <source>
        <strain evidence="1">BECK_M7</strain>
    </source>
</reference>
<protein>
    <submittedName>
        <fullName evidence="1">Uncharacterized protein</fullName>
    </submittedName>
</protein>
<dbReference type="AlphaFoldDB" id="A0A450UP87"/>
<gene>
    <name evidence="1" type="ORF">BECKLFY1418B_GA0070995_10576</name>
</gene>
<sequence length="99" mass="11133">MGIIFKDNDNDSVAALLISCFDSESCSLDAYLYPLFCLFPPPLSFANESNFTKRQFCFTDAGSCLVGFGLRRNFARYTPTITLLFVSYLWKPKGNNYAA</sequence>
<organism evidence="1">
    <name type="scientific">Candidatus Kentrum sp. LFY</name>
    <dbReference type="NCBI Taxonomy" id="2126342"/>
    <lineage>
        <taxon>Bacteria</taxon>
        <taxon>Pseudomonadati</taxon>
        <taxon>Pseudomonadota</taxon>
        <taxon>Gammaproteobacteria</taxon>
        <taxon>Candidatus Kentrum</taxon>
    </lineage>
</organism>
<proteinExistence type="predicted"/>
<name>A0A450UP87_9GAMM</name>
<dbReference type="EMBL" id="CAADFF010000057">
    <property type="protein sequence ID" value="VFJ94337.1"/>
    <property type="molecule type" value="Genomic_DNA"/>
</dbReference>